<keyword evidence="3" id="KW-0479">Metal-binding</keyword>
<evidence type="ECO:0000256" key="6">
    <source>
        <dbReference type="ARBA" id="ARBA00023295"/>
    </source>
</evidence>
<evidence type="ECO:0000256" key="3">
    <source>
        <dbReference type="ARBA" id="ARBA00022723"/>
    </source>
</evidence>
<evidence type="ECO:0000256" key="2">
    <source>
        <dbReference type="ARBA" id="ARBA00008061"/>
    </source>
</evidence>
<dbReference type="Proteomes" id="UP001274830">
    <property type="component" value="Unassembled WGS sequence"/>
</dbReference>
<dbReference type="SMART" id="SM00642">
    <property type="entry name" value="Aamy"/>
    <property type="match status" value="1"/>
</dbReference>
<dbReference type="Gene3D" id="3.20.20.80">
    <property type="entry name" value="Glycosidases"/>
    <property type="match status" value="1"/>
</dbReference>
<keyword evidence="9" id="KW-1185">Reference proteome</keyword>
<dbReference type="GO" id="GO:0005509">
    <property type="term" value="F:calcium ion binding"/>
    <property type="evidence" value="ECO:0007669"/>
    <property type="project" value="InterPro"/>
</dbReference>
<evidence type="ECO:0000313" key="8">
    <source>
        <dbReference type="EMBL" id="KAK3678768.1"/>
    </source>
</evidence>
<dbReference type="Gene3D" id="2.40.30.140">
    <property type="match status" value="1"/>
</dbReference>
<dbReference type="InterPro" id="IPR013780">
    <property type="entry name" value="Glyco_hydro_b"/>
</dbReference>
<name>A0AAE0WVN1_9PEZI</name>
<dbReference type="AlphaFoldDB" id="A0AAE0WVN1"/>
<dbReference type="InterPro" id="IPR013776">
    <property type="entry name" value="A-amylase_thermo"/>
</dbReference>
<organism evidence="8 9">
    <name type="scientific">Recurvomyces mirabilis</name>
    <dbReference type="NCBI Taxonomy" id="574656"/>
    <lineage>
        <taxon>Eukaryota</taxon>
        <taxon>Fungi</taxon>
        <taxon>Dikarya</taxon>
        <taxon>Ascomycota</taxon>
        <taxon>Pezizomycotina</taxon>
        <taxon>Dothideomycetes</taxon>
        <taxon>Dothideomycetidae</taxon>
        <taxon>Mycosphaerellales</taxon>
        <taxon>Teratosphaeriaceae</taxon>
        <taxon>Recurvomyces</taxon>
    </lineage>
</organism>
<evidence type="ECO:0000256" key="1">
    <source>
        <dbReference type="ARBA" id="ARBA00001913"/>
    </source>
</evidence>
<reference evidence="8" key="1">
    <citation type="submission" date="2023-07" db="EMBL/GenBank/DDBJ databases">
        <title>Black Yeasts Isolated from many extreme environments.</title>
        <authorList>
            <person name="Coleine C."/>
            <person name="Stajich J.E."/>
            <person name="Selbmann L."/>
        </authorList>
    </citation>
    <scope>NUCLEOTIDE SEQUENCE</scope>
    <source>
        <strain evidence="8">CCFEE 5485</strain>
    </source>
</reference>
<feature type="domain" description="Glycosyl hydrolase family 13 catalytic" evidence="7">
    <location>
        <begin position="20"/>
        <end position="466"/>
    </location>
</feature>
<dbReference type="CDD" id="cd11318">
    <property type="entry name" value="AmyAc_bac_fung_AmyA"/>
    <property type="match status" value="1"/>
</dbReference>
<comment type="similarity">
    <text evidence="2">Belongs to the glycosyl hydrolase 13 family.</text>
</comment>
<dbReference type="PIRSF" id="PIRSF001021">
    <property type="entry name" value="Alph-amls_thrmst"/>
    <property type="match status" value="1"/>
</dbReference>
<evidence type="ECO:0000256" key="5">
    <source>
        <dbReference type="ARBA" id="ARBA00023277"/>
    </source>
</evidence>
<dbReference type="EMBL" id="JAUTXT010000003">
    <property type="protein sequence ID" value="KAK3678768.1"/>
    <property type="molecule type" value="Genomic_DNA"/>
</dbReference>
<evidence type="ECO:0000256" key="4">
    <source>
        <dbReference type="ARBA" id="ARBA00022801"/>
    </source>
</evidence>
<comment type="caution">
    <text evidence="8">The sequence shown here is derived from an EMBL/GenBank/DDBJ whole genome shotgun (WGS) entry which is preliminary data.</text>
</comment>
<dbReference type="GO" id="GO:0004553">
    <property type="term" value="F:hydrolase activity, hydrolyzing O-glycosyl compounds"/>
    <property type="evidence" value="ECO:0007669"/>
    <property type="project" value="InterPro"/>
</dbReference>
<comment type="cofactor">
    <cofactor evidence="1">
        <name>Ca(2+)</name>
        <dbReference type="ChEBI" id="CHEBI:29108"/>
    </cofactor>
</comment>
<dbReference type="PANTHER" id="PTHR43447">
    <property type="entry name" value="ALPHA-AMYLASE"/>
    <property type="match status" value="1"/>
</dbReference>
<proteinExistence type="inferred from homology"/>
<dbReference type="Gene3D" id="2.60.40.1180">
    <property type="entry name" value="Golgi alpha-mannosidase II"/>
    <property type="match status" value="1"/>
</dbReference>
<protein>
    <recommendedName>
        <fullName evidence="7">Glycosyl hydrolase family 13 catalytic domain-containing protein</fullName>
    </recommendedName>
</protein>
<evidence type="ECO:0000259" key="7">
    <source>
        <dbReference type="SMART" id="SM00642"/>
    </source>
</evidence>
<keyword evidence="6" id="KW-0326">Glycosidase</keyword>
<evidence type="ECO:0000313" key="9">
    <source>
        <dbReference type="Proteomes" id="UP001274830"/>
    </source>
</evidence>
<dbReference type="SUPFAM" id="SSF51445">
    <property type="entry name" value="(Trans)glycosidases"/>
    <property type="match status" value="1"/>
</dbReference>
<dbReference type="Pfam" id="PF00128">
    <property type="entry name" value="Alpha-amylase"/>
    <property type="match status" value="1"/>
</dbReference>
<keyword evidence="5" id="KW-0119">Carbohydrate metabolism</keyword>
<dbReference type="SUPFAM" id="SSF51011">
    <property type="entry name" value="Glycosyl hydrolase domain"/>
    <property type="match status" value="1"/>
</dbReference>
<keyword evidence="4" id="KW-0378">Hydrolase</keyword>
<dbReference type="InterPro" id="IPR006047">
    <property type="entry name" value="GH13_cat_dom"/>
</dbReference>
<dbReference type="InterPro" id="IPR017853">
    <property type="entry name" value="GH"/>
</dbReference>
<gene>
    <name evidence="8" type="ORF">LTR78_001221</name>
</gene>
<accession>A0AAE0WVN1</accession>
<dbReference type="GO" id="GO:0005975">
    <property type="term" value="P:carbohydrate metabolic process"/>
    <property type="evidence" value="ECO:0007669"/>
    <property type="project" value="InterPro"/>
</dbReference>
<sequence length="596" mass="67475">MVSSNNAGQPSNSHDRDDNGILFQTFEWHTPSEPPPPRETYSTKSHYGRLNRLLPGLAAVGVTRVWLPPGCKANSPGGNGYDCYDLWDLGEFDQKYARSVKWGSREELRNLMDTAKREGIECIWDAVLNHKTAGDRTEDTWAVESDKEGVLQICPPRKIEAWLRYDFPGREREGMKYSGMKWRAEHFNGTDWDQRGQKNAIYKLIDDPAKYPKPSQQQSGNKTVQFGMNRLARFANKFRAEAPPRRPGKDWAQDVDDEHGNYDYLMFSNIDHSHPEVKQDLMNWGRWMLESTGISGFRLDAVQHFSYNFTKEWTARVHEVSQGKNGKDAFVVGEIWTGEVHRITKWLDVVSQGACAYDSPLLYNFSRISEDVRKGSKNADLRTIIRDSLLEIRPDVAVTLVTNHDTQPGQTSFTSMLPETKALWYAFILLRQEGYPCVFWGDLYGTRGPKAEPPACTVPDGKGGRRSLLPNLMMCRRLFAYGEQIDYWDAMSCIAWTRAGSPDKPGSGCVALLSIGDAKEKVEADNWTGKSISFGQPGDLYVDVLRIAEQRADVKIDEKGTGFFPCRGMSASVYIRKDAQGLEQLPMPFNLDAYAL</sequence>